<dbReference type="EMBL" id="JANPWB010000006">
    <property type="protein sequence ID" value="KAJ1181918.1"/>
    <property type="molecule type" value="Genomic_DNA"/>
</dbReference>
<name>A0AAV7TZI9_PLEWA</name>
<evidence type="ECO:0000313" key="3">
    <source>
        <dbReference type="Proteomes" id="UP001066276"/>
    </source>
</evidence>
<dbReference type="Proteomes" id="UP001066276">
    <property type="component" value="Chromosome 3_2"/>
</dbReference>
<comment type="caution">
    <text evidence="2">The sequence shown here is derived from an EMBL/GenBank/DDBJ whole genome shotgun (WGS) entry which is preliminary data.</text>
</comment>
<reference evidence="2" key="1">
    <citation type="journal article" date="2022" name="bioRxiv">
        <title>Sequencing and chromosome-scale assembly of the giantPleurodeles waltlgenome.</title>
        <authorList>
            <person name="Brown T."/>
            <person name="Elewa A."/>
            <person name="Iarovenko S."/>
            <person name="Subramanian E."/>
            <person name="Araus A.J."/>
            <person name="Petzold A."/>
            <person name="Susuki M."/>
            <person name="Suzuki K.-i.T."/>
            <person name="Hayashi T."/>
            <person name="Toyoda A."/>
            <person name="Oliveira C."/>
            <person name="Osipova E."/>
            <person name="Leigh N.D."/>
            <person name="Simon A."/>
            <person name="Yun M.H."/>
        </authorList>
    </citation>
    <scope>NUCLEOTIDE SEQUENCE</scope>
    <source>
        <strain evidence="2">20211129_DDA</strain>
        <tissue evidence="2">Liver</tissue>
    </source>
</reference>
<accession>A0AAV7TZI9</accession>
<dbReference type="AlphaFoldDB" id="A0AAV7TZI9"/>
<evidence type="ECO:0000256" key="1">
    <source>
        <dbReference type="SAM" id="MobiDB-lite"/>
    </source>
</evidence>
<sequence>MLLSSRPCSGAILENLSIGRIKLIAKAGKVFSWRSGAESRQINTDASRVPERRGVERRSGGSTPTCHPSFCLVALAACVYGRLCSWCSNRVSPALHVQEREFSSDKYGCPGSRRNNLVKPEPLVQVADFWGGTPEVFLPLTASTCFIGSGGVWRRS</sequence>
<feature type="region of interest" description="Disordered" evidence="1">
    <location>
        <begin position="42"/>
        <end position="63"/>
    </location>
</feature>
<gene>
    <name evidence="2" type="ORF">NDU88_007117</name>
</gene>
<organism evidence="2 3">
    <name type="scientific">Pleurodeles waltl</name>
    <name type="common">Iberian ribbed newt</name>
    <dbReference type="NCBI Taxonomy" id="8319"/>
    <lineage>
        <taxon>Eukaryota</taxon>
        <taxon>Metazoa</taxon>
        <taxon>Chordata</taxon>
        <taxon>Craniata</taxon>
        <taxon>Vertebrata</taxon>
        <taxon>Euteleostomi</taxon>
        <taxon>Amphibia</taxon>
        <taxon>Batrachia</taxon>
        <taxon>Caudata</taxon>
        <taxon>Salamandroidea</taxon>
        <taxon>Salamandridae</taxon>
        <taxon>Pleurodelinae</taxon>
        <taxon>Pleurodeles</taxon>
    </lineage>
</organism>
<evidence type="ECO:0000313" key="2">
    <source>
        <dbReference type="EMBL" id="KAJ1181918.1"/>
    </source>
</evidence>
<keyword evidence="3" id="KW-1185">Reference proteome</keyword>
<proteinExistence type="predicted"/>
<feature type="compositionally biased region" description="Basic and acidic residues" evidence="1">
    <location>
        <begin position="48"/>
        <end position="59"/>
    </location>
</feature>
<protein>
    <submittedName>
        <fullName evidence="2">Uncharacterized protein</fullName>
    </submittedName>
</protein>